<accession>A0A2U7UGM5</accession>
<reference evidence="2" key="1">
    <citation type="journal article" date="2018" name="Nat. Commun.">
        <title>Diversity and evolution of the emerging Pandoraviridae family.</title>
        <authorList>
            <person name="Legendre M."/>
            <person name="Fabre E."/>
            <person name="Poirot O."/>
            <person name="Jeudy S."/>
            <person name="Lartigue A."/>
            <person name="Alempic J.M."/>
            <person name="Beucher L."/>
            <person name="Philippe N."/>
            <person name="Bertaux L."/>
            <person name="Christo-Foroux E."/>
            <person name="Labadie K."/>
            <person name="Coute Y."/>
            <person name="Abergel C."/>
            <person name="Claverie J.M."/>
        </authorList>
    </citation>
    <scope>NUCLEOTIDE SEQUENCE [LARGE SCALE GENOMIC DNA]</scope>
    <source>
        <strain evidence="2">Macleodensis</strain>
    </source>
</reference>
<protein>
    <submittedName>
        <fullName evidence="2">Uncharacterized protein</fullName>
    </submittedName>
</protein>
<proteinExistence type="predicted"/>
<feature type="transmembrane region" description="Helical" evidence="1">
    <location>
        <begin position="12"/>
        <end position="36"/>
    </location>
</feature>
<evidence type="ECO:0000256" key="1">
    <source>
        <dbReference type="SAM" id="Phobius"/>
    </source>
</evidence>
<dbReference type="EMBL" id="MG011691">
    <property type="protein sequence ID" value="AVK77565.1"/>
    <property type="molecule type" value="Genomic_DNA"/>
</dbReference>
<feature type="transmembrane region" description="Helical" evidence="1">
    <location>
        <begin position="56"/>
        <end position="81"/>
    </location>
</feature>
<dbReference type="KEGG" id="vg:36842020"/>
<gene>
    <name evidence="2" type="ORF">pmac_cds_877</name>
</gene>
<organism evidence="2">
    <name type="scientific">Pandoravirus macleodensis</name>
    <dbReference type="NCBI Taxonomy" id="2107707"/>
    <lineage>
        <taxon>Viruses</taxon>
        <taxon>Pandoravirus</taxon>
    </lineage>
</organism>
<dbReference type="PROSITE" id="PS51257">
    <property type="entry name" value="PROKAR_LIPOPROTEIN"/>
    <property type="match status" value="1"/>
</dbReference>
<keyword evidence="1" id="KW-1133">Transmembrane helix</keyword>
<dbReference type="GeneID" id="36842020"/>
<evidence type="ECO:0000313" key="2">
    <source>
        <dbReference type="EMBL" id="AVK77565.1"/>
    </source>
</evidence>
<dbReference type="Proteomes" id="UP000249758">
    <property type="component" value="Segment"/>
</dbReference>
<name>A0A2U7UGM5_9VIRU</name>
<keyword evidence="1" id="KW-0472">Membrane</keyword>
<sequence>MGRMTRRAIWAMAAAWIAACATADLCLGILLVATLLRRAHDNEHAGGDDGGDDYEAGRIVAAMAWIAMGAFSALPFAWFALRDAARSRFHMRISRNQLHYVCGRELIDPHGDPIDSHGPSRSDALLALLDKHTWHGHPQRTRTLCHRSWRVRQTSDHGDGVFSFAGNGLDDMGAFRVLGCGNTQGCGDTVRMAWSQIYDDRKGVMGAERYSFEFRGVLALDAEEKATITGAWMPCAVDDSDKRCGDIARGLFWLYPRPTSGAPFADATAREREPSPP</sequence>
<keyword evidence="1" id="KW-0812">Transmembrane</keyword>
<dbReference type="RefSeq" id="YP_009481561.1">
    <property type="nucleotide sequence ID" value="NC_037665.1"/>
</dbReference>